<gene>
    <name evidence="1" type="ORF">GSTUAT00003762001</name>
</gene>
<keyword evidence="2" id="KW-1185">Reference proteome</keyword>
<name>A0A292PYC2_9PEZI</name>
<evidence type="ECO:0000313" key="1">
    <source>
        <dbReference type="EMBL" id="CUS12144.1"/>
    </source>
</evidence>
<sequence length="122" mass="14392">MSTRYYTLACRHSILGTFGMPRKIRSLYLLLRSFSGWKRVLEFCERLVVRCNTKPFRWYQICLGRRWDWCPKGLRFPREKLGTLQPPRSNADTPSFTFPNHLGFSGFFANTPLPTPRSKRSN</sequence>
<dbReference type="AlphaFoldDB" id="A0A292PYC2"/>
<dbReference type="EMBL" id="LN891002">
    <property type="protein sequence ID" value="CUS12144.1"/>
    <property type="molecule type" value="Genomic_DNA"/>
</dbReference>
<accession>A0A292PYC2</accession>
<evidence type="ECO:0000313" key="2">
    <source>
        <dbReference type="Proteomes" id="UP001412239"/>
    </source>
</evidence>
<proteinExistence type="predicted"/>
<protein>
    <submittedName>
        <fullName evidence="1">Uncharacterized protein</fullName>
    </submittedName>
</protein>
<organism evidence="1 2">
    <name type="scientific">Tuber aestivum</name>
    <name type="common">summer truffle</name>
    <dbReference type="NCBI Taxonomy" id="59557"/>
    <lineage>
        <taxon>Eukaryota</taxon>
        <taxon>Fungi</taxon>
        <taxon>Dikarya</taxon>
        <taxon>Ascomycota</taxon>
        <taxon>Pezizomycotina</taxon>
        <taxon>Pezizomycetes</taxon>
        <taxon>Pezizales</taxon>
        <taxon>Tuberaceae</taxon>
        <taxon>Tuber</taxon>
    </lineage>
</organism>
<reference evidence="1" key="1">
    <citation type="submission" date="2015-10" db="EMBL/GenBank/DDBJ databases">
        <authorList>
            <person name="Regsiter A."/>
            <person name="william w."/>
        </authorList>
    </citation>
    <scope>NUCLEOTIDE SEQUENCE</scope>
    <source>
        <strain evidence="1">Montdore</strain>
    </source>
</reference>
<dbReference type="Proteomes" id="UP001412239">
    <property type="component" value="Unassembled WGS sequence"/>
</dbReference>